<reference evidence="3" key="1">
    <citation type="submission" date="2024-06" db="EMBL/GenBank/DDBJ databases">
        <title>Multi-omics analyses provide insights into the biosynthesis of the anticancer antibiotic pleurotin in Hohenbuehelia grisea.</title>
        <authorList>
            <person name="Weaver J.A."/>
            <person name="Alberti F."/>
        </authorList>
    </citation>
    <scope>NUCLEOTIDE SEQUENCE [LARGE SCALE GENOMIC DNA]</scope>
    <source>
        <strain evidence="3">T-177</strain>
    </source>
</reference>
<gene>
    <name evidence="2" type="ORF">HGRIS_011685</name>
</gene>
<name>A0ABR3JWV1_9AGAR</name>
<evidence type="ECO:0000313" key="2">
    <source>
        <dbReference type="EMBL" id="KAL0960037.1"/>
    </source>
</evidence>
<proteinExistence type="predicted"/>
<keyword evidence="3" id="KW-1185">Reference proteome</keyword>
<evidence type="ECO:0000256" key="1">
    <source>
        <dbReference type="SAM" id="MobiDB-lite"/>
    </source>
</evidence>
<feature type="compositionally biased region" description="Basic and acidic residues" evidence="1">
    <location>
        <begin position="56"/>
        <end position="69"/>
    </location>
</feature>
<accession>A0ABR3JWV1</accession>
<evidence type="ECO:0008006" key="4">
    <source>
        <dbReference type="Google" id="ProtNLM"/>
    </source>
</evidence>
<evidence type="ECO:0000313" key="3">
    <source>
        <dbReference type="Proteomes" id="UP001556367"/>
    </source>
</evidence>
<organism evidence="2 3">
    <name type="scientific">Hohenbuehelia grisea</name>
    <dbReference type="NCBI Taxonomy" id="104357"/>
    <lineage>
        <taxon>Eukaryota</taxon>
        <taxon>Fungi</taxon>
        <taxon>Dikarya</taxon>
        <taxon>Basidiomycota</taxon>
        <taxon>Agaricomycotina</taxon>
        <taxon>Agaricomycetes</taxon>
        <taxon>Agaricomycetidae</taxon>
        <taxon>Agaricales</taxon>
        <taxon>Pleurotineae</taxon>
        <taxon>Pleurotaceae</taxon>
        <taxon>Hohenbuehelia</taxon>
    </lineage>
</organism>
<feature type="region of interest" description="Disordered" evidence="1">
    <location>
        <begin position="56"/>
        <end position="76"/>
    </location>
</feature>
<protein>
    <recommendedName>
        <fullName evidence="4">Secreted protein</fullName>
    </recommendedName>
</protein>
<dbReference type="Proteomes" id="UP001556367">
    <property type="component" value="Unassembled WGS sequence"/>
</dbReference>
<comment type="caution">
    <text evidence="2">The sequence shown here is derived from an EMBL/GenBank/DDBJ whole genome shotgun (WGS) entry which is preliminary data.</text>
</comment>
<sequence length="117" mass="13366">MRRSFYNCIFAEVPQIQVLSIPCLLYSSLCALTLPAGWPHCAPRSHKPCALIAKEERDSKREHDVDRRSSSRYPQGTSRCWWSRITLINKTWLLGEPATNDCQFRSSRAVRPSISSA</sequence>
<dbReference type="EMBL" id="JASNQZ010000002">
    <property type="protein sequence ID" value="KAL0960037.1"/>
    <property type="molecule type" value="Genomic_DNA"/>
</dbReference>